<dbReference type="OrthoDB" id="3262920at2759"/>
<dbReference type="SUPFAM" id="SSF56672">
    <property type="entry name" value="DNA/RNA polymerases"/>
    <property type="match status" value="1"/>
</dbReference>
<organism evidence="1 2">
    <name type="scientific">Austropuccinia psidii MF-1</name>
    <dbReference type="NCBI Taxonomy" id="1389203"/>
    <lineage>
        <taxon>Eukaryota</taxon>
        <taxon>Fungi</taxon>
        <taxon>Dikarya</taxon>
        <taxon>Basidiomycota</taxon>
        <taxon>Pucciniomycotina</taxon>
        <taxon>Pucciniomycetes</taxon>
        <taxon>Pucciniales</taxon>
        <taxon>Sphaerophragmiaceae</taxon>
        <taxon>Austropuccinia</taxon>
    </lineage>
</organism>
<dbReference type="EMBL" id="AVOT02015816">
    <property type="protein sequence ID" value="MBW0500447.1"/>
    <property type="molecule type" value="Genomic_DNA"/>
</dbReference>
<keyword evidence="2" id="KW-1185">Reference proteome</keyword>
<comment type="caution">
    <text evidence="1">The sequence shown here is derived from an EMBL/GenBank/DDBJ whole genome shotgun (WGS) entry which is preliminary data.</text>
</comment>
<evidence type="ECO:0000313" key="1">
    <source>
        <dbReference type="EMBL" id="MBW0500447.1"/>
    </source>
</evidence>
<dbReference type="Gene3D" id="3.10.10.10">
    <property type="entry name" value="HIV Type 1 Reverse Transcriptase, subunit A, domain 1"/>
    <property type="match status" value="1"/>
</dbReference>
<sequence length="124" mass="14188">MDLPPLSFYTSLEEQWYEKEEPEEIETVLKLVPPSYSQYLDVLSKVKTEKLPPHHACDHHIELEGLLPPVVVIYSLSNQESEKLWAYSSENLEKLFIRPSSSSTGAPVCFVKKKDGDLLMCFDS</sequence>
<proteinExistence type="predicted"/>
<reference evidence="1" key="1">
    <citation type="submission" date="2021-03" db="EMBL/GenBank/DDBJ databases">
        <title>Draft genome sequence of rust myrtle Austropuccinia psidii MF-1, a brazilian biotype.</title>
        <authorList>
            <person name="Quecine M.C."/>
            <person name="Pachon D.M.R."/>
            <person name="Bonatelli M.L."/>
            <person name="Correr F.H."/>
            <person name="Franceschini L.M."/>
            <person name="Leite T.F."/>
            <person name="Margarido G.R.A."/>
            <person name="Almeida C.A."/>
            <person name="Ferrarezi J.A."/>
            <person name="Labate C.A."/>
        </authorList>
    </citation>
    <scope>NUCLEOTIDE SEQUENCE</scope>
    <source>
        <strain evidence="1">MF-1</strain>
    </source>
</reference>
<accession>A0A9Q3DI87</accession>
<gene>
    <name evidence="1" type="ORF">O181_040162</name>
</gene>
<evidence type="ECO:0000313" key="2">
    <source>
        <dbReference type="Proteomes" id="UP000765509"/>
    </source>
</evidence>
<name>A0A9Q3DI87_9BASI</name>
<dbReference type="InterPro" id="IPR032567">
    <property type="entry name" value="RTL1-rel"/>
</dbReference>
<dbReference type="PANTHER" id="PTHR15503">
    <property type="entry name" value="LDOC1 RELATED"/>
    <property type="match status" value="1"/>
</dbReference>
<dbReference type="InterPro" id="IPR043502">
    <property type="entry name" value="DNA/RNA_pol_sf"/>
</dbReference>
<dbReference type="PANTHER" id="PTHR15503:SF22">
    <property type="entry name" value="TRANSPOSON TY3-I GAG POLYPROTEIN"/>
    <property type="match status" value="1"/>
</dbReference>
<dbReference type="Proteomes" id="UP000765509">
    <property type="component" value="Unassembled WGS sequence"/>
</dbReference>
<protein>
    <submittedName>
        <fullName evidence="1">Uncharacterized protein</fullName>
    </submittedName>
</protein>
<dbReference type="AlphaFoldDB" id="A0A9Q3DI87"/>